<dbReference type="NCBIfam" id="TIGR00229">
    <property type="entry name" value="sensory_box"/>
    <property type="match status" value="4"/>
</dbReference>
<dbReference type="CDD" id="cd00130">
    <property type="entry name" value="PAS"/>
    <property type="match status" value="4"/>
</dbReference>
<feature type="domain" description="Methyl-accepting transducer" evidence="2">
    <location>
        <begin position="506"/>
        <end position="694"/>
    </location>
</feature>
<organism evidence="5 6">
    <name type="scientific">Vallicoccus soli</name>
    <dbReference type="NCBI Taxonomy" id="2339232"/>
    <lineage>
        <taxon>Bacteria</taxon>
        <taxon>Bacillati</taxon>
        <taxon>Actinomycetota</taxon>
        <taxon>Actinomycetes</taxon>
        <taxon>Motilibacterales</taxon>
        <taxon>Vallicoccaceae</taxon>
        <taxon>Vallicoccus</taxon>
    </lineage>
</organism>
<dbReference type="SMART" id="SM00086">
    <property type="entry name" value="PAC"/>
    <property type="match status" value="4"/>
</dbReference>
<dbReference type="Gene3D" id="1.10.287.950">
    <property type="entry name" value="Methyl-accepting chemotaxis protein"/>
    <property type="match status" value="1"/>
</dbReference>
<protein>
    <submittedName>
        <fullName evidence="5">Methyl-accepting chemotaxis protein</fullName>
    </submittedName>
</protein>
<feature type="domain" description="PAS" evidence="3">
    <location>
        <begin position="31"/>
        <end position="61"/>
    </location>
</feature>
<dbReference type="GO" id="GO:0004888">
    <property type="term" value="F:transmembrane signaling receptor activity"/>
    <property type="evidence" value="ECO:0007669"/>
    <property type="project" value="InterPro"/>
</dbReference>
<gene>
    <name evidence="5" type="ORF">D5H78_01365</name>
</gene>
<dbReference type="GO" id="GO:0006935">
    <property type="term" value="P:chemotaxis"/>
    <property type="evidence" value="ECO:0007669"/>
    <property type="project" value="InterPro"/>
</dbReference>
<dbReference type="InterPro" id="IPR000014">
    <property type="entry name" value="PAS"/>
</dbReference>
<dbReference type="OrthoDB" id="9764154at2"/>
<dbReference type="SUPFAM" id="SSF55785">
    <property type="entry name" value="PYP-like sensor domain (PAS domain)"/>
    <property type="match status" value="4"/>
</dbReference>
<feature type="domain" description="PAS" evidence="3">
    <location>
        <begin position="152"/>
        <end position="182"/>
    </location>
</feature>
<dbReference type="PRINTS" id="PR00260">
    <property type="entry name" value="CHEMTRNSDUCR"/>
</dbReference>
<dbReference type="InterPro" id="IPR035965">
    <property type="entry name" value="PAS-like_dom_sf"/>
</dbReference>
<keyword evidence="6" id="KW-1185">Reference proteome</keyword>
<evidence type="ECO:0000313" key="5">
    <source>
        <dbReference type="EMBL" id="RJK97691.1"/>
    </source>
</evidence>
<evidence type="ECO:0000256" key="1">
    <source>
        <dbReference type="PROSITE-ProRule" id="PRU00284"/>
    </source>
</evidence>
<dbReference type="InterPro" id="IPR004090">
    <property type="entry name" value="Chemotax_Me-accpt_rcpt"/>
</dbReference>
<dbReference type="Pfam" id="PF08447">
    <property type="entry name" value="PAS_3"/>
    <property type="match status" value="4"/>
</dbReference>
<keyword evidence="1" id="KW-0807">Transducer</keyword>
<dbReference type="Gene3D" id="3.30.450.20">
    <property type="entry name" value="PAS domain"/>
    <property type="match status" value="4"/>
</dbReference>
<dbReference type="SUPFAM" id="SSF58104">
    <property type="entry name" value="Methyl-accepting chemotaxis protein (MCP) signaling domain"/>
    <property type="match status" value="1"/>
</dbReference>
<dbReference type="InterPro" id="IPR001610">
    <property type="entry name" value="PAC"/>
</dbReference>
<dbReference type="PROSITE" id="PS50112">
    <property type="entry name" value="PAS"/>
    <property type="match status" value="4"/>
</dbReference>
<dbReference type="InterPro" id="IPR000700">
    <property type="entry name" value="PAS-assoc_C"/>
</dbReference>
<dbReference type="SMART" id="SM00091">
    <property type="entry name" value="PAS"/>
    <property type="match status" value="4"/>
</dbReference>
<sequence length="694" mass="75838">MPQTVPSPRTGPAGDAHARALAAAVDQAHAVVEFDVAGIVQAANANFLEVMGYELDEVVGQHHRMFCGPEVVDDPAYGEFWRRLGAGEPSTGEVRRLAKGRRPVWLQATYQPVVEDGRVERVVKLAVDVTPAKLTALEHLAKVEAIDRTTAVVEFDLQGRVLSVNANFLRAVGYAEAEVLGKHHRMFCDPAYVASYEYAELWERLNAGEFVAGEVRRVTKGGGDLWLQATYNPVLDHEGKPRRVIKYATDITRAKSEQADFVGKINALERSQAVIEFDLEGRVLTANRNFLDVMGYALAEVQGRHHRTFCDPDYAATKEYTDFWERLGAGEYVAGEFRRIAKDGSTVWLQATYSPVLDATGRPCKVVKFAADVTAEKVRSTEVAGKMAAVERAQAVIEFDLDGIVLTANDNFLRTMGYSLREVVGQHHSHFCSEDYTRSEEYRDFWLRLGRGELISGRFDRVGKYGREVNIRATYTPILDTAGNPCKVVKYAYDISSTVQLEHRIAASTTRMTELVSSLSAAMGDIGASSGVATDLATETHANAERGVEALRASLEAIGLIQRSSRSISEIVRVMGEIANQTNLLAFNASIEAARAGEHGLGFSIVAGEVRKLAERSSQAAQEIGKLIEESAERVEQGSEVSKRAEDAFGRIASGVARTNEAIRAIAEAARVQQEASREVDALVGELAAARASA</sequence>
<dbReference type="PROSITE" id="PS50111">
    <property type="entry name" value="CHEMOTAXIS_TRANSDUC_2"/>
    <property type="match status" value="1"/>
</dbReference>
<proteinExistence type="predicted"/>
<accession>A0A3A3ZM97</accession>
<dbReference type="GO" id="GO:0007165">
    <property type="term" value="P:signal transduction"/>
    <property type="evidence" value="ECO:0007669"/>
    <property type="project" value="UniProtKB-KW"/>
</dbReference>
<evidence type="ECO:0000313" key="6">
    <source>
        <dbReference type="Proteomes" id="UP000265614"/>
    </source>
</evidence>
<feature type="domain" description="PAS" evidence="3">
    <location>
        <begin position="396"/>
        <end position="426"/>
    </location>
</feature>
<dbReference type="InterPro" id="IPR004089">
    <property type="entry name" value="MCPsignal_dom"/>
</dbReference>
<evidence type="ECO:0000259" key="3">
    <source>
        <dbReference type="PROSITE" id="PS50112"/>
    </source>
</evidence>
<dbReference type="PANTHER" id="PTHR24422:SF10">
    <property type="entry name" value="CHEMOTAXIS PROTEIN METHYLTRANSFERASE 2"/>
    <property type="match status" value="1"/>
</dbReference>
<comment type="caution">
    <text evidence="5">The sequence shown here is derived from an EMBL/GenBank/DDBJ whole genome shotgun (WGS) entry which is preliminary data.</text>
</comment>
<dbReference type="RefSeq" id="WP_119948617.1">
    <property type="nucleotide sequence ID" value="NZ_QZEZ01000001.1"/>
</dbReference>
<dbReference type="EMBL" id="QZEZ01000001">
    <property type="protein sequence ID" value="RJK97691.1"/>
    <property type="molecule type" value="Genomic_DNA"/>
</dbReference>
<feature type="domain" description="PAC" evidence="4">
    <location>
        <begin position="333"/>
        <end position="385"/>
    </location>
</feature>
<dbReference type="PROSITE" id="PS50113">
    <property type="entry name" value="PAC"/>
    <property type="match status" value="2"/>
</dbReference>
<evidence type="ECO:0000259" key="4">
    <source>
        <dbReference type="PROSITE" id="PS50113"/>
    </source>
</evidence>
<dbReference type="Pfam" id="PF00015">
    <property type="entry name" value="MCPsignal"/>
    <property type="match status" value="1"/>
</dbReference>
<dbReference type="InterPro" id="IPR050903">
    <property type="entry name" value="Bact_Chemotaxis_MeTrfase"/>
</dbReference>
<evidence type="ECO:0000259" key="2">
    <source>
        <dbReference type="PROSITE" id="PS50111"/>
    </source>
</evidence>
<reference evidence="5 6" key="1">
    <citation type="submission" date="2018-09" db="EMBL/GenBank/DDBJ databases">
        <title>YIM 75000 draft genome.</title>
        <authorList>
            <person name="Tang S."/>
            <person name="Feng Y."/>
        </authorList>
    </citation>
    <scope>NUCLEOTIDE SEQUENCE [LARGE SCALE GENOMIC DNA]</scope>
    <source>
        <strain evidence="5 6">YIM 75000</strain>
    </source>
</reference>
<dbReference type="AlphaFoldDB" id="A0A3A3ZM97"/>
<feature type="domain" description="PAS" evidence="3">
    <location>
        <begin position="274"/>
        <end position="313"/>
    </location>
</feature>
<dbReference type="Proteomes" id="UP000265614">
    <property type="component" value="Unassembled WGS sequence"/>
</dbReference>
<feature type="domain" description="PAC" evidence="4">
    <location>
        <begin position="211"/>
        <end position="263"/>
    </location>
</feature>
<dbReference type="PANTHER" id="PTHR24422">
    <property type="entry name" value="CHEMOTAXIS PROTEIN METHYLTRANSFERASE"/>
    <property type="match status" value="1"/>
</dbReference>
<dbReference type="SMART" id="SM00283">
    <property type="entry name" value="MA"/>
    <property type="match status" value="1"/>
</dbReference>
<dbReference type="InterPro" id="IPR013655">
    <property type="entry name" value="PAS_fold_3"/>
</dbReference>
<name>A0A3A3ZM97_9ACTN</name>
<dbReference type="GO" id="GO:0016020">
    <property type="term" value="C:membrane"/>
    <property type="evidence" value="ECO:0007669"/>
    <property type="project" value="InterPro"/>
</dbReference>